<dbReference type="Proteomes" id="UP000221538">
    <property type="component" value="Unassembled WGS sequence"/>
</dbReference>
<sequence>MPRRGVWKKAAGNRAIRPAGQGTNKDYGSMRLLTALSLAAVALAPLIFGGAAHAEPPQKIFNLVVYGDDPCPKGEGDEIIVCARKPESERYRIPKKLREKPEPAGGPGWGSQVATMEQVQRQTLPGSCSAIGSNGFTGCTAKALEQWFAERRMQESKGEP</sequence>
<protein>
    <submittedName>
        <fullName evidence="1">Uncharacterized protein</fullName>
    </submittedName>
</protein>
<evidence type="ECO:0000313" key="1">
    <source>
        <dbReference type="EMBL" id="GAY22358.1"/>
    </source>
</evidence>
<comment type="caution">
    <text evidence="1">The sequence shown here is derived from an EMBL/GenBank/DDBJ whole genome shotgun (WGS) entry which is preliminary data.</text>
</comment>
<reference evidence="1 2" key="1">
    <citation type="journal article" date="2013" name="Biodegradation">
        <title>Occurrence of 4-tert-butylphenol (4-t-BP) biodegradation in an aquatic sample caused by the presence of Spirodela polyrrhiza and isolation of a 4-t-BP-utilizing bacterium.</title>
        <authorList>
            <person name="Ogata Y."/>
            <person name="Toyama T."/>
            <person name="Yu N."/>
            <person name="Wang X."/>
            <person name="Sei K."/>
            <person name="Ike M."/>
        </authorList>
    </citation>
    <scope>NUCLEOTIDE SEQUENCE [LARGE SCALE GENOMIC DNA]</scope>
    <source>
        <strain evidence="1 2">OMI</strain>
    </source>
</reference>
<proteinExistence type="predicted"/>
<organism evidence="1 2">
    <name type="scientific">Sphingobium fuliginis (strain ATCC 27551)</name>
    <dbReference type="NCBI Taxonomy" id="336203"/>
    <lineage>
        <taxon>Bacteria</taxon>
        <taxon>Pseudomonadati</taxon>
        <taxon>Pseudomonadota</taxon>
        <taxon>Alphaproteobacteria</taxon>
        <taxon>Sphingomonadales</taxon>
        <taxon>Sphingomonadaceae</taxon>
        <taxon>Sphingobium</taxon>
    </lineage>
</organism>
<dbReference type="AlphaFoldDB" id="A0A292ZH11"/>
<evidence type="ECO:0000313" key="2">
    <source>
        <dbReference type="Proteomes" id="UP000221538"/>
    </source>
</evidence>
<reference evidence="1 2" key="2">
    <citation type="journal article" date="2013" name="Environ. Sci. Technol.">
        <title>The 4-tert-butylphenol-utilizing bacterium Sphingobium fuliginis OMI can degrade bisphenols via phenolic ring hydroxylation and meta-cleavage pathway.</title>
        <authorList>
            <person name="Ogata Y."/>
            <person name="Goda S."/>
            <person name="Toyama T."/>
            <person name="Sei K."/>
            <person name="Ike M."/>
        </authorList>
    </citation>
    <scope>NUCLEOTIDE SEQUENCE [LARGE SCALE GENOMIC DNA]</scope>
    <source>
        <strain evidence="1 2">OMI</strain>
    </source>
</reference>
<accession>A0A292ZH11</accession>
<gene>
    <name evidence="1" type="ORF">SFOMI_2914</name>
</gene>
<name>A0A292ZH11_SPHSA</name>
<dbReference type="EMBL" id="BEWI01000032">
    <property type="protein sequence ID" value="GAY22358.1"/>
    <property type="molecule type" value="Genomic_DNA"/>
</dbReference>